<evidence type="ECO:0000313" key="2">
    <source>
        <dbReference type="EMBL" id="KAL0168851.1"/>
    </source>
</evidence>
<accession>A0ABD0P5I4</accession>
<evidence type="ECO:0000256" key="1">
    <source>
        <dbReference type="SAM" id="MobiDB-lite"/>
    </source>
</evidence>
<evidence type="ECO:0000313" key="3">
    <source>
        <dbReference type="Proteomes" id="UP001529510"/>
    </source>
</evidence>
<feature type="non-terminal residue" evidence="2">
    <location>
        <position position="175"/>
    </location>
</feature>
<dbReference type="Gene3D" id="1.10.287.3160">
    <property type="match status" value="1"/>
</dbReference>
<comment type="caution">
    <text evidence="2">The sequence shown here is derived from an EMBL/GenBank/DDBJ whole genome shotgun (WGS) entry which is preliminary data.</text>
</comment>
<name>A0ABD0P5I4_CIRMR</name>
<gene>
    <name evidence="2" type="ORF">M9458_037073</name>
</gene>
<feature type="non-terminal residue" evidence="2">
    <location>
        <position position="1"/>
    </location>
</feature>
<keyword evidence="3" id="KW-1185">Reference proteome</keyword>
<reference evidence="2 3" key="1">
    <citation type="submission" date="2024-05" db="EMBL/GenBank/DDBJ databases">
        <title>Genome sequencing and assembly of Indian major carp, Cirrhinus mrigala (Hamilton, 1822).</title>
        <authorList>
            <person name="Mohindra V."/>
            <person name="Chowdhury L.M."/>
            <person name="Lal K."/>
            <person name="Jena J.K."/>
        </authorList>
    </citation>
    <scope>NUCLEOTIDE SEQUENCE [LARGE SCALE GENOMIC DNA]</scope>
    <source>
        <strain evidence="2">CM1030</strain>
        <tissue evidence="2">Blood</tissue>
    </source>
</reference>
<dbReference type="EMBL" id="JAMKFB020000018">
    <property type="protein sequence ID" value="KAL0168851.1"/>
    <property type="molecule type" value="Genomic_DNA"/>
</dbReference>
<organism evidence="2 3">
    <name type="scientific">Cirrhinus mrigala</name>
    <name type="common">Mrigala</name>
    <dbReference type="NCBI Taxonomy" id="683832"/>
    <lineage>
        <taxon>Eukaryota</taxon>
        <taxon>Metazoa</taxon>
        <taxon>Chordata</taxon>
        <taxon>Craniata</taxon>
        <taxon>Vertebrata</taxon>
        <taxon>Euteleostomi</taxon>
        <taxon>Actinopterygii</taxon>
        <taxon>Neopterygii</taxon>
        <taxon>Teleostei</taxon>
        <taxon>Ostariophysi</taxon>
        <taxon>Cypriniformes</taxon>
        <taxon>Cyprinidae</taxon>
        <taxon>Labeoninae</taxon>
        <taxon>Labeonini</taxon>
        <taxon>Cirrhinus</taxon>
    </lineage>
</organism>
<proteinExistence type="predicted"/>
<feature type="region of interest" description="Disordered" evidence="1">
    <location>
        <begin position="156"/>
        <end position="175"/>
    </location>
</feature>
<dbReference type="AlphaFoldDB" id="A0ABD0P5I4"/>
<sequence>GYSRPPPVEDAVAAHLCPSRGWKTASLPSKPCRATAHIAEKAYISAGHAASALHTMAVLQVFQTRLLRSLDEEGPDPESLRKLRTAADLALAASKKVAQGIGRNMGSLVVLHRHLWLTLTEMRDAEKRQLLDAPVSPQGLFGKFAEALKQSKMLPHLLPKRSNAPPSDQPGMLVV</sequence>
<dbReference type="Proteomes" id="UP001529510">
    <property type="component" value="Unassembled WGS sequence"/>
</dbReference>
<protein>
    <submittedName>
        <fullName evidence="2">Uncharacterized protein</fullName>
    </submittedName>
</protein>